<feature type="domain" description="EGF-like" evidence="3">
    <location>
        <begin position="26"/>
        <end position="66"/>
    </location>
</feature>
<dbReference type="Proteomes" id="UP000218231">
    <property type="component" value="Unassembled WGS sequence"/>
</dbReference>
<comment type="caution">
    <text evidence="4">The sequence shown here is derived from an EMBL/GenBank/DDBJ whole genome shotgun (WGS) entry which is preliminary data.</text>
</comment>
<dbReference type="InterPro" id="IPR000742">
    <property type="entry name" value="EGF"/>
</dbReference>
<sequence length="112" mass="13125">MPSFWYLTCLLIALTTVAQARIQFLDKTECEDLDFCNDRGLCWNDYPKKREAHCLCINPYEGDKCEKVRPDHDRAMVKSAPKSIRAHRILKAIKDRQTHTVRQGRQRATMDE</sequence>
<evidence type="ECO:0000259" key="3">
    <source>
        <dbReference type="PROSITE" id="PS50026"/>
    </source>
</evidence>
<keyword evidence="1" id="KW-0245">EGF-like domain</keyword>
<dbReference type="PROSITE" id="PS00022">
    <property type="entry name" value="EGF_1"/>
    <property type="match status" value="1"/>
</dbReference>
<dbReference type="OrthoDB" id="430340at2759"/>
<keyword evidence="5" id="KW-1185">Reference proteome</keyword>
<feature type="disulfide bond" evidence="1">
    <location>
        <begin position="56"/>
        <end position="65"/>
    </location>
</feature>
<keyword evidence="2" id="KW-0732">Signal</keyword>
<evidence type="ECO:0000313" key="4">
    <source>
        <dbReference type="EMBL" id="PAV56962.1"/>
    </source>
</evidence>
<dbReference type="PROSITE" id="PS50026">
    <property type="entry name" value="EGF_3"/>
    <property type="match status" value="1"/>
</dbReference>
<dbReference type="EMBL" id="LIAE01010665">
    <property type="protein sequence ID" value="PAV56962.1"/>
    <property type="molecule type" value="Genomic_DNA"/>
</dbReference>
<evidence type="ECO:0000313" key="5">
    <source>
        <dbReference type="Proteomes" id="UP000218231"/>
    </source>
</evidence>
<feature type="chain" id="PRO_5013081660" description="EGF-like domain-containing protein" evidence="2">
    <location>
        <begin position="21"/>
        <end position="112"/>
    </location>
</feature>
<evidence type="ECO:0000256" key="1">
    <source>
        <dbReference type="PROSITE-ProRule" id="PRU00076"/>
    </source>
</evidence>
<accession>A0A2A2J658</accession>
<feature type="signal peptide" evidence="2">
    <location>
        <begin position="1"/>
        <end position="20"/>
    </location>
</feature>
<organism evidence="4 5">
    <name type="scientific">Diploscapter pachys</name>
    <dbReference type="NCBI Taxonomy" id="2018661"/>
    <lineage>
        <taxon>Eukaryota</taxon>
        <taxon>Metazoa</taxon>
        <taxon>Ecdysozoa</taxon>
        <taxon>Nematoda</taxon>
        <taxon>Chromadorea</taxon>
        <taxon>Rhabditida</taxon>
        <taxon>Rhabditina</taxon>
        <taxon>Rhabditomorpha</taxon>
        <taxon>Rhabditoidea</taxon>
        <taxon>Rhabditidae</taxon>
        <taxon>Diploscapter</taxon>
    </lineage>
</organism>
<comment type="caution">
    <text evidence="1">Lacks conserved residue(s) required for the propagation of feature annotation.</text>
</comment>
<dbReference type="SUPFAM" id="SSF57196">
    <property type="entry name" value="EGF/Laminin"/>
    <property type="match status" value="1"/>
</dbReference>
<reference evidence="4 5" key="1">
    <citation type="journal article" date="2017" name="Curr. Biol.">
        <title>Genome architecture and evolution of a unichromosomal asexual nematode.</title>
        <authorList>
            <person name="Fradin H."/>
            <person name="Zegar C."/>
            <person name="Gutwein M."/>
            <person name="Lucas J."/>
            <person name="Kovtun M."/>
            <person name="Corcoran D."/>
            <person name="Baugh L.R."/>
            <person name="Kiontke K."/>
            <person name="Gunsalus K."/>
            <person name="Fitch D.H."/>
            <person name="Piano F."/>
        </authorList>
    </citation>
    <scope>NUCLEOTIDE SEQUENCE [LARGE SCALE GENOMIC DNA]</scope>
    <source>
        <strain evidence="4">PF1309</strain>
    </source>
</reference>
<protein>
    <recommendedName>
        <fullName evidence="3">EGF-like domain-containing protein</fullName>
    </recommendedName>
</protein>
<name>A0A2A2J658_9BILA</name>
<keyword evidence="1" id="KW-1015">Disulfide bond</keyword>
<evidence type="ECO:0000256" key="2">
    <source>
        <dbReference type="SAM" id="SignalP"/>
    </source>
</evidence>
<proteinExistence type="predicted"/>
<dbReference type="PROSITE" id="PS01186">
    <property type="entry name" value="EGF_2"/>
    <property type="match status" value="1"/>
</dbReference>
<gene>
    <name evidence="4" type="ORF">WR25_04079</name>
</gene>
<dbReference type="AlphaFoldDB" id="A0A2A2J658"/>